<dbReference type="Pfam" id="PF25501">
    <property type="entry name" value="DUF7914"/>
    <property type="match status" value="1"/>
</dbReference>
<reference evidence="2" key="1">
    <citation type="submission" date="2011-07" db="EMBL/GenBank/DDBJ databases">
        <title>Divergent evolution of antigenic variation in African trypanosomes.</title>
        <authorList>
            <person name="Jackson A.P."/>
            <person name="Berry A."/>
            <person name="Allison H.C."/>
            <person name="Burton P."/>
            <person name="Anderson J."/>
            <person name="Aslett M."/>
            <person name="Brown R."/>
            <person name="Corton N."/>
            <person name="Harris D."/>
            <person name="Hauser H."/>
            <person name="Gamble J."/>
            <person name="Gilderthorp R."/>
            <person name="McQuillan J."/>
            <person name="Quail M.A."/>
            <person name="Sanders M."/>
            <person name="Van Tonder A."/>
            <person name="Ginger M.L."/>
            <person name="Donelson J.E."/>
            <person name="Field M.C."/>
            <person name="Barry J.D."/>
            <person name="Berriman M."/>
            <person name="Hertz-Fowler C."/>
        </authorList>
    </citation>
    <scope>NUCLEOTIDE SEQUENCE [LARGE SCALE GENOMIC DNA]</scope>
    <source>
        <strain evidence="2">IL3000</strain>
    </source>
</reference>
<dbReference type="EMBL" id="CAEQ01001779">
    <property type="protein sequence ID" value="CCD15109.1"/>
    <property type="molecule type" value="Genomic_DNA"/>
</dbReference>
<evidence type="ECO:0000313" key="1">
    <source>
        <dbReference type="EMBL" id="CCD15109.1"/>
    </source>
</evidence>
<protein>
    <submittedName>
        <fullName evidence="1">WGS project CAEQ00000000 data, annotated contig 2283</fullName>
    </submittedName>
</protein>
<comment type="caution">
    <text evidence="1">The sequence shown here is derived from an EMBL/GenBank/DDBJ whole genome shotgun (WGS) entry which is preliminary data.</text>
</comment>
<dbReference type="OMA" id="EITWAVE"/>
<name>F9WCW1_TRYCI</name>
<feature type="non-terminal residue" evidence="1">
    <location>
        <position position="749"/>
    </location>
</feature>
<proteinExistence type="predicted"/>
<reference evidence="1 2" key="2">
    <citation type="journal article" date="2012" name="Proc. Natl. Acad. Sci. U.S.A.">
        <title>Antigenic diversity is generated by distinct evolutionary mechanisms in African trypanosome species.</title>
        <authorList>
            <person name="Jackson A.P."/>
            <person name="Berry A."/>
            <person name="Aslett M."/>
            <person name="Allison H.C."/>
            <person name="Burton P."/>
            <person name="Vavrova-Anderson J."/>
            <person name="Brown R."/>
            <person name="Browne H."/>
            <person name="Corton N."/>
            <person name="Hauser H."/>
            <person name="Gamble J."/>
            <person name="Gilderthorp R."/>
            <person name="Marcello L."/>
            <person name="McQuillan J."/>
            <person name="Otto T.D."/>
            <person name="Quail M.A."/>
            <person name="Sanders M.J."/>
            <person name="van Tonder A."/>
            <person name="Ginger M.L."/>
            <person name="Field M.C."/>
            <person name="Barry J.D."/>
            <person name="Hertz-Fowler C."/>
            <person name="Berriman M."/>
        </authorList>
    </citation>
    <scope>NUCLEOTIDE SEQUENCE [LARGE SCALE GENOMIC DNA]</scope>
    <source>
        <strain evidence="1 2">IL3000</strain>
    </source>
</reference>
<dbReference type="InterPro" id="IPR057236">
    <property type="entry name" value="DUF7914"/>
</dbReference>
<dbReference type="AlphaFoldDB" id="F9WCW1"/>
<sequence>MSQGDSSALSQRRQSNACFTHLYVPQGLTWGAVGTQDGTVMYWKIKKNGTVPSLVWLALTTDTLEFCRPFLSSQPDTRKLCGCVIAMNSSPVNPNTFLAVIVGAPGVCKWYVDENRLSRFFSLPTALADRGISTCSYTPSATFIVATTFDVSIAFIWAENGKMNTDRSVEITWAVETGCLPSPQAQTLLDNVAFFPPNGMAIARATYAASSAHTDKKSLFHLLVHSPNNVVELVLDVKEKSIVQRVDVLSHITAAQSRKGYDEGDAPGALTVQCVAPCFRSGYWFSERTTSDLSSLLVTCDGVGPLLVLRSRSKRGVDCVAALKDVMPESFPWDEMILTAPPPEVMKTMWRDALAKPDPADPWPAILCATKCCDSQDGNDDTTRELWNEALVGVVPYRRSGAVCLFPSTNECIAFSPDVTEQNMVVMDCPSVTSSSVIVLLDKVLPEFPQRSEFILRVLTSEEEVSVYVLWFTPQQVECLLTVSREQLCPTEAAGCSGDSERCGEAEVVGRVAKLVDCRIEQSADSHTKFRLVRGGMSILLQLYNGDLVLVGLGGVRRGGEETPEMVRYPSGLFPAGTTVTSFDTAWLSGGAAHKGGDSFLALFCTLSDDRGLILWDMSRMRMVGYYRKAPGGKCEYSNVMTCTTTSLAATTTSYIDVLEITVCANEGANRRAASEEVVPCENGIVFRNIFGVAFSAVEIRWGSDGNDGFYGKFNGDNEWTVLSPPDVISIRLSARIVEGKLVLEAETG</sequence>
<keyword evidence="2" id="KW-1185">Reference proteome</keyword>
<dbReference type="Proteomes" id="UP000000702">
    <property type="component" value="Unassembled WGS sequence"/>
</dbReference>
<gene>
    <name evidence="1" type="ORF">TCIL3000_0_56690</name>
</gene>
<dbReference type="VEuPathDB" id="TriTrypDB:TcIL3000_0_56690"/>
<evidence type="ECO:0000313" key="2">
    <source>
        <dbReference type="Proteomes" id="UP000000702"/>
    </source>
</evidence>
<accession>F9WCW1</accession>
<organism evidence="1 2">
    <name type="scientific">Trypanosoma congolense (strain IL3000)</name>
    <dbReference type="NCBI Taxonomy" id="1068625"/>
    <lineage>
        <taxon>Eukaryota</taxon>
        <taxon>Discoba</taxon>
        <taxon>Euglenozoa</taxon>
        <taxon>Kinetoplastea</taxon>
        <taxon>Metakinetoplastina</taxon>
        <taxon>Trypanosomatida</taxon>
        <taxon>Trypanosomatidae</taxon>
        <taxon>Trypanosoma</taxon>
        <taxon>Nannomonas</taxon>
    </lineage>
</organism>